<dbReference type="PRINTS" id="PR00119">
    <property type="entry name" value="CATATPASE"/>
</dbReference>
<gene>
    <name evidence="8" type="ORF">Tbon_07185</name>
</gene>
<dbReference type="NCBIfam" id="TIGR01494">
    <property type="entry name" value="ATPase_P-type"/>
    <property type="match status" value="2"/>
</dbReference>
<dbReference type="PROSITE" id="PS00154">
    <property type="entry name" value="ATPASE_E1_E2"/>
    <property type="match status" value="1"/>
</dbReference>
<feature type="transmembrane region" description="Helical" evidence="6">
    <location>
        <begin position="641"/>
        <end position="659"/>
    </location>
</feature>
<dbReference type="InterPro" id="IPR001757">
    <property type="entry name" value="P_typ_ATPase"/>
</dbReference>
<evidence type="ECO:0000256" key="3">
    <source>
        <dbReference type="ARBA" id="ARBA00022967"/>
    </source>
</evidence>
<evidence type="ECO:0000259" key="7">
    <source>
        <dbReference type="Pfam" id="PF00122"/>
    </source>
</evidence>
<feature type="transmembrane region" description="Helical" evidence="6">
    <location>
        <begin position="738"/>
        <end position="758"/>
    </location>
</feature>
<dbReference type="Gene3D" id="1.20.1110.10">
    <property type="entry name" value="Calcium-transporting ATPase, transmembrane domain"/>
    <property type="match status" value="1"/>
</dbReference>
<feature type="domain" description="P-type ATPase A" evidence="7">
    <location>
        <begin position="107"/>
        <end position="204"/>
    </location>
</feature>
<feature type="transmembrane region" description="Helical" evidence="6">
    <location>
        <begin position="223"/>
        <end position="242"/>
    </location>
</feature>
<feature type="transmembrane region" description="Helical" evidence="6">
    <location>
        <begin position="774"/>
        <end position="791"/>
    </location>
</feature>
<dbReference type="Gene3D" id="2.70.150.10">
    <property type="entry name" value="Calcium-transporting ATPase, cytoplasmic transduction domain A"/>
    <property type="match status" value="1"/>
</dbReference>
<dbReference type="InterPro" id="IPR023299">
    <property type="entry name" value="ATPase_P-typ_cyto_dom_N"/>
</dbReference>
<evidence type="ECO:0000256" key="6">
    <source>
        <dbReference type="SAM" id="Phobius"/>
    </source>
</evidence>
<feature type="transmembrane region" description="Helical" evidence="6">
    <location>
        <begin position="262"/>
        <end position="281"/>
    </location>
</feature>
<comment type="subcellular location">
    <subcellularLocation>
        <location evidence="1">Membrane</location>
        <topology evidence="1">Multi-pass membrane protein</topology>
    </subcellularLocation>
</comment>
<protein>
    <submittedName>
        <fullName evidence="8">HAD-IC family P-type ATPase</fullName>
    </submittedName>
</protein>
<dbReference type="Gene3D" id="3.40.50.1000">
    <property type="entry name" value="HAD superfamily/HAD-like"/>
    <property type="match status" value="1"/>
</dbReference>
<evidence type="ECO:0000313" key="9">
    <source>
        <dbReference type="Proteomes" id="UP000326331"/>
    </source>
</evidence>
<feature type="transmembrane region" description="Helical" evidence="6">
    <location>
        <begin position="671"/>
        <end position="692"/>
    </location>
</feature>
<feature type="transmembrane region" description="Helical" evidence="6">
    <location>
        <begin position="704"/>
        <end position="726"/>
    </location>
</feature>
<dbReference type="Gene3D" id="3.40.1110.10">
    <property type="entry name" value="Calcium-transporting ATPase, cytoplasmic domain N"/>
    <property type="match status" value="1"/>
</dbReference>
<dbReference type="InterPro" id="IPR044492">
    <property type="entry name" value="P_typ_ATPase_HD_dom"/>
</dbReference>
<evidence type="ECO:0000313" key="8">
    <source>
        <dbReference type="EMBL" id="QFG03086.1"/>
    </source>
</evidence>
<evidence type="ECO:0000256" key="5">
    <source>
        <dbReference type="ARBA" id="ARBA00023136"/>
    </source>
</evidence>
<name>A0ABX6C1V5_9CHLR</name>
<keyword evidence="4 6" id="KW-1133">Transmembrane helix</keyword>
<feature type="transmembrane region" description="Helical" evidence="6">
    <location>
        <begin position="76"/>
        <end position="95"/>
    </location>
</feature>
<dbReference type="InterPro" id="IPR018303">
    <property type="entry name" value="ATPase_P-typ_P_site"/>
</dbReference>
<dbReference type="InterPro" id="IPR036412">
    <property type="entry name" value="HAD-like_sf"/>
</dbReference>
<dbReference type="SUPFAM" id="SSF81665">
    <property type="entry name" value="Calcium ATPase, transmembrane domain M"/>
    <property type="match status" value="1"/>
</dbReference>
<dbReference type="Proteomes" id="UP000326331">
    <property type="component" value="Chromosome"/>
</dbReference>
<dbReference type="PANTHER" id="PTHR42861">
    <property type="entry name" value="CALCIUM-TRANSPORTING ATPASE"/>
    <property type="match status" value="1"/>
</dbReference>
<feature type="transmembrane region" description="Helical" evidence="6">
    <location>
        <begin position="50"/>
        <end position="70"/>
    </location>
</feature>
<dbReference type="SUPFAM" id="SSF56784">
    <property type="entry name" value="HAD-like"/>
    <property type="match status" value="1"/>
</dbReference>
<keyword evidence="5 6" id="KW-0472">Membrane</keyword>
<dbReference type="SFLD" id="SFLDS00003">
    <property type="entry name" value="Haloacid_Dehalogenase"/>
    <property type="match status" value="1"/>
</dbReference>
<evidence type="ECO:0000256" key="2">
    <source>
        <dbReference type="ARBA" id="ARBA00022692"/>
    </source>
</evidence>
<keyword evidence="2 6" id="KW-0812">Transmembrane</keyword>
<dbReference type="SUPFAM" id="SSF81660">
    <property type="entry name" value="Metal cation-transporting ATPase, ATP-binding domain N"/>
    <property type="match status" value="1"/>
</dbReference>
<keyword evidence="9" id="KW-1185">Reference proteome</keyword>
<keyword evidence="3" id="KW-1278">Translocase</keyword>
<accession>A0ABX6C1V5</accession>
<feature type="transmembrane region" description="Helical" evidence="6">
    <location>
        <begin position="616"/>
        <end position="635"/>
    </location>
</feature>
<dbReference type="InterPro" id="IPR059000">
    <property type="entry name" value="ATPase_P-type_domA"/>
</dbReference>
<dbReference type="SUPFAM" id="SSF81653">
    <property type="entry name" value="Calcium ATPase, transduction domain A"/>
    <property type="match status" value="1"/>
</dbReference>
<reference evidence="8 9" key="1">
    <citation type="submission" date="2019-08" db="EMBL/GenBank/DDBJ databases">
        <authorList>
            <person name="Toschakov S.V."/>
        </authorList>
    </citation>
    <scope>NUCLEOTIDE SEQUENCE [LARGE SCALE GENOMIC DNA]</scope>
    <source>
        <strain evidence="8 9">3753O</strain>
    </source>
</reference>
<dbReference type="SFLD" id="SFLDG00002">
    <property type="entry name" value="C1.7:_P-type_atpase_like"/>
    <property type="match status" value="1"/>
</dbReference>
<organism evidence="8 9">
    <name type="scientific">Tepidiforma bonchosmolovskayae</name>
    <dbReference type="NCBI Taxonomy" id="2601677"/>
    <lineage>
        <taxon>Bacteria</taxon>
        <taxon>Bacillati</taxon>
        <taxon>Chloroflexota</taxon>
        <taxon>Tepidiformia</taxon>
        <taxon>Tepidiformales</taxon>
        <taxon>Tepidiformaceae</taxon>
        <taxon>Tepidiforma</taxon>
    </lineage>
</organism>
<evidence type="ECO:0000256" key="4">
    <source>
        <dbReference type="ARBA" id="ARBA00022989"/>
    </source>
</evidence>
<dbReference type="SFLD" id="SFLDF00027">
    <property type="entry name" value="p-type_atpase"/>
    <property type="match status" value="1"/>
</dbReference>
<evidence type="ECO:0000256" key="1">
    <source>
        <dbReference type="ARBA" id="ARBA00004141"/>
    </source>
</evidence>
<dbReference type="EMBL" id="CP042829">
    <property type="protein sequence ID" value="QFG03086.1"/>
    <property type="molecule type" value="Genomic_DNA"/>
</dbReference>
<dbReference type="InterPro" id="IPR023214">
    <property type="entry name" value="HAD_sf"/>
</dbReference>
<dbReference type="Pfam" id="PF00122">
    <property type="entry name" value="E1-E2_ATPase"/>
    <property type="match status" value="1"/>
</dbReference>
<dbReference type="Pfam" id="PF00702">
    <property type="entry name" value="Hydrolase"/>
    <property type="match status" value="1"/>
</dbReference>
<dbReference type="RefSeq" id="WP_158067001.1">
    <property type="nucleotide sequence ID" value="NZ_CP042829.1"/>
</dbReference>
<dbReference type="InterPro" id="IPR008250">
    <property type="entry name" value="ATPase_P-typ_transduc_dom_A_sf"/>
</dbReference>
<reference evidence="8 9" key="2">
    <citation type="submission" date="2019-10" db="EMBL/GenBank/DDBJ databases">
        <title>Thermopilla bonchosmolovskayae gen. nov., sp. nov., a moderately thermophilic Chloroflexi bacterium from a Chukotka hot spring (Arctic, Russia), representing a novel classis Thermopillaia, which include previously uncultivated lineage OLB14.</title>
        <authorList>
            <person name="Kochetkova T.V."/>
            <person name="Zayulina K.S."/>
            <person name="Zhigarkov V.S."/>
            <person name="Minaev N.V."/>
            <person name="Novikov A."/>
            <person name="Toshchakov S.V."/>
            <person name="Elcheninov A.G."/>
            <person name="Kublanov I.V."/>
        </authorList>
    </citation>
    <scope>NUCLEOTIDE SEQUENCE [LARGE SCALE GENOMIC DNA]</scope>
    <source>
        <strain evidence="8 9">3753O</strain>
    </source>
</reference>
<sequence length="817" mass="87451">MTQTAQAPLPGLHDPALRGLTSAEAMARAAAGLTNRDGGRIRTDADVIRANVLTFFNVILGSLILALLAIGEFKDGFFVGIVVIANVLVATLQELKATRTLRELRALTAPQVTVVRDGVEIEIPAEDVVQGDLVHLKKGDQVVADGPIVAREAEIDESLLTGESESVKRRPGDELRSGSFCTAGDCYYVAEKVGMEAYAMRLTADARQLVKRLTPLQIRFKRILRVLLTATGVLAAALLVQYTMNDRGLADALKATTATVTTVVPTGLLLGMTVAFAVGAVRVSRAGAIVQDINAVEALNYVDVICLDKTGTITANRMTLREVRWVPGAEGYVGWLGAFAAASREESKTAEALAEALGNTTNLARPTGSVPFNSERRWSAVRLEKDGEVRTFVLGAPETVLPRCANGAELEEAYREAAEHGLRGVIFAEAERLPGADEDPGTLRALALLTLADELRPEVRNAFAMMEQLGIEPKIISGDNPETVRALLAQLGIRLKGGVVAGPQLEPLEGEAFLRAVEEHSVFGRVTPALKARIVNALKENGHFVAMVGDGANDVQALRTADVAVAMASGTSMTRAVAGIVLLNDSFLALIRGAKEATAVLGNAARLSKLFIAKSLYAYLIIVATNMLGLDFPFLPRHGSLTALLTLGIPAVFISISVPPPDAGRDFTRNVLRWALPASVALAVAAILVHLLTEGLLRRDIAEARTLVSLTMGITGLFFMVEVLGFQGASWRSLTRPVLTSVLGILLVAGFLVTVYTPRLRAFFDFTEVHTGDWVIVLTAVAGALIGQYLLSRYWQQVLDFLTAKPGKEERLRGRAI</sequence>
<proteinExistence type="predicted"/>
<dbReference type="InterPro" id="IPR023298">
    <property type="entry name" value="ATPase_P-typ_TM_dom_sf"/>
</dbReference>